<dbReference type="EMBL" id="RCMK01000107">
    <property type="protein sequence ID" value="KAG2948615.1"/>
    <property type="molecule type" value="Genomic_DNA"/>
</dbReference>
<dbReference type="PANTHER" id="PTHR46298:SF1">
    <property type="entry name" value="ANDROGLOBIN"/>
    <property type="match status" value="1"/>
</dbReference>
<dbReference type="SUPFAM" id="SSF54001">
    <property type="entry name" value="Cysteine proteinases"/>
    <property type="match status" value="1"/>
</dbReference>
<organism evidence="6 7">
    <name type="scientific">Phytophthora cactorum</name>
    <dbReference type="NCBI Taxonomy" id="29920"/>
    <lineage>
        <taxon>Eukaryota</taxon>
        <taxon>Sar</taxon>
        <taxon>Stramenopiles</taxon>
        <taxon>Oomycota</taxon>
        <taxon>Peronosporomycetes</taxon>
        <taxon>Peronosporales</taxon>
        <taxon>Peronosporaceae</taxon>
        <taxon>Phytophthora</taxon>
    </lineage>
</organism>
<feature type="domain" description="Calpain catalytic" evidence="3">
    <location>
        <begin position="340"/>
        <end position="407"/>
    </location>
</feature>
<feature type="region of interest" description="Disordered" evidence="2">
    <location>
        <begin position="114"/>
        <end position="186"/>
    </location>
</feature>
<dbReference type="VEuPathDB" id="FungiDB:PC110_g8032"/>
<dbReference type="GO" id="GO:0006508">
    <property type="term" value="P:proteolysis"/>
    <property type="evidence" value="ECO:0007669"/>
    <property type="project" value="InterPro"/>
</dbReference>
<evidence type="ECO:0000313" key="4">
    <source>
        <dbReference type="EMBL" id="KAG2934923.1"/>
    </source>
</evidence>
<feature type="compositionally biased region" description="Low complexity" evidence="2">
    <location>
        <begin position="168"/>
        <end position="180"/>
    </location>
</feature>
<feature type="compositionally biased region" description="Low complexity" evidence="2">
    <location>
        <begin position="125"/>
        <end position="139"/>
    </location>
</feature>
<dbReference type="EMBL" id="MJFZ01000161">
    <property type="protein sequence ID" value="RAW35681.1"/>
    <property type="molecule type" value="Genomic_DNA"/>
</dbReference>
<dbReference type="GO" id="GO:0004198">
    <property type="term" value="F:calcium-dependent cysteine-type endopeptidase activity"/>
    <property type="evidence" value="ECO:0007669"/>
    <property type="project" value="InterPro"/>
</dbReference>
<comment type="caution">
    <text evidence="6">The sequence shown here is derived from an EMBL/GenBank/DDBJ whole genome shotgun (WGS) entry which is preliminary data.</text>
</comment>
<reference evidence="6 7" key="1">
    <citation type="submission" date="2018-01" db="EMBL/GenBank/DDBJ databases">
        <title>Draft genome of the strawberry crown rot pathogen Phytophthora cactorum.</title>
        <authorList>
            <person name="Armitage A.D."/>
            <person name="Lysoe E."/>
            <person name="Nellist C.F."/>
            <person name="Harrison R.J."/>
            <person name="Brurberg M.B."/>
        </authorList>
    </citation>
    <scope>NUCLEOTIDE SEQUENCE [LARGE SCALE GENOMIC DNA]</scope>
    <source>
        <strain evidence="6 7">10300</strain>
    </source>
</reference>
<evidence type="ECO:0000313" key="5">
    <source>
        <dbReference type="EMBL" id="KAG2948615.1"/>
    </source>
</evidence>
<dbReference type="OrthoDB" id="167576at2759"/>
<dbReference type="Proteomes" id="UP000251314">
    <property type="component" value="Unassembled WGS sequence"/>
</dbReference>
<dbReference type="InterPro" id="IPR001300">
    <property type="entry name" value="Peptidase_C2_calpain_cat"/>
</dbReference>
<keyword evidence="7" id="KW-1185">Reference proteome</keyword>
<dbReference type="STRING" id="29920.A0A329SGJ9"/>
<dbReference type="Pfam" id="PF00648">
    <property type="entry name" value="Peptidase_C2"/>
    <property type="match status" value="1"/>
</dbReference>
<dbReference type="PANTHER" id="PTHR46298">
    <property type="entry name" value="ANDROGLOBIN"/>
    <property type="match status" value="1"/>
</dbReference>
<feature type="region of interest" description="Disordered" evidence="2">
    <location>
        <begin position="1"/>
        <end position="44"/>
    </location>
</feature>
<proteinExistence type="predicted"/>
<evidence type="ECO:0000259" key="3">
    <source>
        <dbReference type="PROSITE" id="PS50203"/>
    </source>
</evidence>
<evidence type="ECO:0000313" key="6">
    <source>
        <dbReference type="EMBL" id="RAW35681.1"/>
    </source>
</evidence>
<accession>A0A329SGJ9</accession>
<dbReference type="InterPro" id="IPR053033">
    <property type="entry name" value="Androglobin-like"/>
</dbReference>
<comment type="caution">
    <text evidence="1">Lacks conserved residue(s) required for the propagation of feature annotation.</text>
</comment>
<evidence type="ECO:0000256" key="2">
    <source>
        <dbReference type="SAM" id="MobiDB-lite"/>
    </source>
</evidence>
<dbReference type="Proteomes" id="UP000736787">
    <property type="component" value="Unassembled WGS sequence"/>
</dbReference>
<dbReference type="PROSITE" id="PS50203">
    <property type="entry name" value="CALPAIN_CAT"/>
    <property type="match status" value="1"/>
</dbReference>
<gene>
    <name evidence="6" type="ORF">PC110_g8032</name>
    <name evidence="4" type="ORF">PC115_g4995</name>
    <name evidence="5" type="ORF">PC117_g5906</name>
</gene>
<sequence>MPPKKPPSKLTAQGSTLNPPPTSHNYRQPVPAPPFPSSDSIPPLWTPNAVPTEVFPVWTDPAALPADHWGTAEQPFEDSLTPENLLLPKEAIESKDSIKWKRPSQFLPVIVDAPVVPATPPTPTSEPKAPGRKGAPPAAKKGEPEPQKKLPPPKHAHIFVPKSERAGATTSSSTLPSTAAADHHHDHVLRIPRDFQRRWSTEQIDTLQAWAKEEERIELEKQHRERVYMAFEDAIAYIVNERPRDLLAEVDFDADDLVDDGQDEEETLTTNMDVSNATSPWGVMPPPRIEIAPNAVYKPEIPHGDIIHADMASYFRIVEQLYNPNRDSNSSMEPFLWQAIYPQDNTRQPMYNPGGKYSVKLFVSGRWRRVDVDDKLPLGVDGNVMYLASSMKSEIWPCLLVKALYKVAYWLHPHSPETEVERQRSTDGMCQNMVQIMLALTSWKVSRWRPDASLSLSENAFHQLLQYVPSSQESEQVEENSELVTEGDSVAASTAEAPPAVTDILTGNTPMPRAVICCAGVNRVADMVFGEVVLVTGVVGDTGNTTFKVVRQGSAATISEETNGVNDLVFLLVHPVLQYSDTLIREWIPNPEPPLEGGEGSRAALVSFETPRVQFVVITVLDSASDQPPGDSSSDTSHVQKPVNLVASLTPIQPPEQLDQALDNLSKSSAFMATHLGVDPNGSVILIEEIEKKTTLRTSLPVILTLNSTYAGYISVLPVDKGHIVYRVYPQKSLRYGYSIQAESDHKIAFQDAPTYWRSLPNIHVIECDGAYPVMLPGTWHVLFKQSFDLVRPTQEDQDKSLSPPELRIDLHLSEELLAHFTHISIVNDATGEVKKVSTLCTKASLPGTVNSNAPIAYTMIVDCAPGNFHVREGKWKLTLASEWDFTKPTTHQMKMTQFEGLYEPNKPLLCFRDVIMAPKTSIWTSFQLQLLSDGAVVNTLTAKLEVFDLGTNQTPRIGEISSKGEVRLLQLPRVTTADNGQPPSDEKRVYIIQGSIDRITCIVPDDLQSLCPFRSSSNRSPPKEFTTTSVDENAPLEGNSDMPPPGSARSSRAPSGIKWRLNCWSSEEVKLQEDNTKELQFEAIRASWAEKAVDRNTNGPVSRLLYLGRLDDAEARMKQDNMTEEQIAKVKCRFEWIQAIKTKMTTEGVRESYLEEVTSGEEKLLLEEELIASKRLLLERIGAVEADKEQRRVARAMAKEERAKELKNMVRSVIDRRAVSLKKQQELKRQLAAVQTQST</sequence>
<dbReference type="AlphaFoldDB" id="A0A329SGJ9"/>
<name>A0A329SGJ9_9STRA</name>
<dbReference type="EMBL" id="RCMI01000099">
    <property type="protein sequence ID" value="KAG2934923.1"/>
    <property type="molecule type" value="Genomic_DNA"/>
</dbReference>
<evidence type="ECO:0000256" key="1">
    <source>
        <dbReference type="PROSITE-ProRule" id="PRU00239"/>
    </source>
</evidence>
<protein>
    <recommendedName>
        <fullName evidence="3">Calpain catalytic domain-containing protein</fullName>
    </recommendedName>
</protein>
<feature type="compositionally biased region" description="Polar residues" evidence="2">
    <location>
        <begin position="1015"/>
        <end position="1032"/>
    </location>
</feature>
<dbReference type="Proteomes" id="UP000774804">
    <property type="component" value="Unassembled WGS sequence"/>
</dbReference>
<reference evidence="4" key="2">
    <citation type="submission" date="2018-10" db="EMBL/GenBank/DDBJ databases">
        <title>Effector identification in a new, highly contiguous assembly of the strawberry crown rot pathogen Phytophthora cactorum.</title>
        <authorList>
            <person name="Armitage A.D."/>
            <person name="Nellist C.F."/>
            <person name="Bates H."/>
            <person name="Vickerstaff R.J."/>
            <person name="Harrison R.J."/>
        </authorList>
    </citation>
    <scope>NUCLEOTIDE SEQUENCE</scope>
    <source>
        <strain evidence="4">4032</strain>
        <strain evidence="5">4040</strain>
    </source>
</reference>
<evidence type="ECO:0000313" key="7">
    <source>
        <dbReference type="Proteomes" id="UP000251314"/>
    </source>
</evidence>
<dbReference type="InterPro" id="IPR038765">
    <property type="entry name" value="Papain-like_cys_pep_sf"/>
</dbReference>
<feature type="region of interest" description="Disordered" evidence="2">
    <location>
        <begin position="1014"/>
        <end position="1055"/>
    </location>
</feature>